<dbReference type="GO" id="GO:0006083">
    <property type="term" value="P:acetate metabolic process"/>
    <property type="evidence" value="ECO:0007669"/>
    <property type="project" value="InterPro"/>
</dbReference>
<sequence length="433" mass="45322">MIFQAATESELITVAGRLLAGRREVRVLSAMSPQQPTELIGALIDVALERDVRITLFVADLDGLYGFLDPGHRGAVERGQLRLVALAGGIPAVWHAHIDHFPIGFWDIDQGLATGNIPIDLVIAEMTGDPNDGSFGFGAMVGYTASALASGASAAAILRPETARFANAPRVPRDRFDALITAPPQHPTATVVAPPSAIQMRIAAHVAELVPDGATLQLGIGAMAQALAGSLDGKSDLGVHSGIISGALARLVRSGTLSGRRKSADQGLIVATGVIGLQSDEAEDLAERVALRPVSETHDARSLARQDRLWALNSCLEIDLSCRINAEYISGRRVSSGGGQSDFARAAHLSRGGASVIMLPSATAKGQSRIVPSLAAGQRETTAPQDVDFVVTENGSADLRGCTAAERREKLIAIAHPDHRDALRSQHICAASG</sequence>
<keyword evidence="3" id="KW-1185">Reference proteome</keyword>
<dbReference type="InterPro" id="IPR046433">
    <property type="entry name" value="ActCoA_hydro"/>
</dbReference>
<evidence type="ECO:0000313" key="2">
    <source>
        <dbReference type="EMBL" id="PXW60113.1"/>
    </source>
</evidence>
<evidence type="ECO:0000313" key="3">
    <source>
        <dbReference type="Proteomes" id="UP000248021"/>
    </source>
</evidence>
<dbReference type="Proteomes" id="UP000248021">
    <property type="component" value="Unassembled WGS sequence"/>
</dbReference>
<dbReference type="Pfam" id="PF13336">
    <property type="entry name" value="AcetylCoA_hyd_C"/>
    <property type="match status" value="1"/>
</dbReference>
<dbReference type="PANTHER" id="PTHR21432:SF20">
    <property type="entry name" value="ACETYL-COA HYDROLASE"/>
    <property type="match status" value="1"/>
</dbReference>
<protein>
    <submittedName>
        <fullName evidence="2">Acetyl-CoA hydrolase</fullName>
    </submittedName>
</protein>
<dbReference type="SUPFAM" id="SSF100950">
    <property type="entry name" value="NagB/RpiA/CoA transferase-like"/>
    <property type="match status" value="2"/>
</dbReference>
<evidence type="ECO:0000259" key="1">
    <source>
        <dbReference type="Pfam" id="PF13336"/>
    </source>
</evidence>
<dbReference type="Gene3D" id="3.30.750.70">
    <property type="entry name" value="4-hydroxybutyrate coenzyme like domains"/>
    <property type="match status" value="1"/>
</dbReference>
<dbReference type="InterPro" id="IPR038460">
    <property type="entry name" value="AcetylCoA_hyd_C_sf"/>
</dbReference>
<dbReference type="EMBL" id="QJJK01000004">
    <property type="protein sequence ID" value="PXW60113.1"/>
    <property type="molecule type" value="Genomic_DNA"/>
</dbReference>
<dbReference type="PANTHER" id="PTHR21432">
    <property type="entry name" value="ACETYL-COA HYDROLASE-RELATED"/>
    <property type="match status" value="1"/>
</dbReference>
<dbReference type="Gene3D" id="3.40.1080.10">
    <property type="entry name" value="Glutaconate Coenzyme A-transferase"/>
    <property type="match status" value="1"/>
</dbReference>
<accession>A0A2V3U9G3</accession>
<dbReference type="InterPro" id="IPR026888">
    <property type="entry name" value="AcetylCoA_hyd_C"/>
</dbReference>
<gene>
    <name evidence="2" type="ORF">C7450_104165</name>
</gene>
<dbReference type="AlphaFoldDB" id="A0A2V3U9G3"/>
<dbReference type="InterPro" id="IPR037171">
    <property type="entry name" value="NagB/RpiA_transferase-like"/>
</dbReference>
<feature type="domain" description="Acetyl-CoA hydrolase/transferase C-terminal" evidence="1">
    <location>
        <begin position="286"/>
        <end position="426"/>
    </location>
</feature>
<organism evidence="2 3">
    <name type="scientific">Chelatococcus asaccharovorans</name>
    <dbReference type="NCBI Taxonomy" id="28210"/>
    <lineage>
        <taxon>Bacteria</taxon>
        <taxon>Pseudomonadati</taxon>
        <taxon>Pseudomonadota</taxon>
        <taxon>Alphaproteobacteria</taxon>
        <taxon>Hyphomicrobiales</taxon>
        <taxon>Chelatococcaceae</taxon>
        <taxon>Chelatococcus</taxon>
    </lineage>
</organism>
<dbReference type="GO" id="GO:0008775">
    <property type="term" value="F:acetate CoA-transferase activity"/>
    <property type="evidence" value="ECO:0007669"/>
    <property type="project" value="InterPro"/>
</dbReference>
<comment type="caution">
    <text evidence="2">The sequence shown here is derived from an EMBL/GenBank/DDBJ whole genome shotgun (WGS) entry which is preliminary data.</text>
</comment>
<proteinExistence type="predicted"/>
<keyword evidence="2" id="KW-0378">Hydrolase</keyword>
<reference evidence="2 3" key="1">
    <citation type="submission" date="2018-05" db="EMBL/GenBank/DDBJ databases">
        <title>Genomic Encyclopedia of Type Strains, Phase IV (KMG-IV): sequencing the most valuable type-strain genomes for metagenomic binning, comparative biology and taxonomic classification.</title>
        <authorList>
            <person name="Goeker M."/>
        </authorList>
    </citation>
    <scope>NUCLEOTIDE SEQUENCE [LARGE SCALE GENOMIC DNA]</scope>
    <source>
        <strain evidence="2 3">DSM 6462</strain>
    </source>
</reference>
<dbReference type="Gene3D" id="3.40.1080.20">
    <property type="entry name" value="Acetyl-CoA hydrolase/transferase C-terminal domain"/>
    <property type="match status" value="1"/>
</dbReference>
<name>A0A2V3U9G3_9HYPH</name>
<dbReference type="GO" id="GO:0016787">
    <property type="term" value="F:hydrolase activity"/>
    <property type="evidence" value="ECO:0007669"/>
    <property type="project" value="UniProtKB-KW"/>
</dbReference>